<sequence>MREGAGAPNLVADVGGTNCRLALADAGGVRADTVQRFRNDNYDSFADLARGYIADQPMIASAAVAIAGPVGKGEGRLTNRNWHFDAVELERELSLPRVHLLNDLEALGHAICVLPDASLTHLSGTPTPDEPQALVVGLGTGFNVALTHRPSGVVFSAEMGHARLPHSVEAIVADAIGQTDVFDTVEHLLAGKGLAKLHAGRTGHACAPEEVQTAEGGPETLAIVARALGALVREMAYLYLPEGGIYFNGSLARTLLSGDTRALALAPLLDETGFGGRMAGIPTYLLNDDASALQGCARFLTVGTQ</sequence>
<dbReference type="RefSeq" id="WP_407590543.1">
    <property type="nucleotide sequence ID" value="NZ_JBHDIY010000002.1"/>
</dbReference>
<dbReference type="PANTHER" id="PTHR47690:SF1">
    <property type="entry name" value="GLUCOKINASE"/>
    <property type="match status" value="1"/>
</dbReference>
<keyword evidence="5" id="KW-1185">Reference proteome</keyword>
<comment type="caution">
    <text evidence="4">The sequence shown here is derived from an EMBL/GenBank/DDBJ whole genome shotgun (WGS) entry which is preliminary data.</text>
</comment>
<accession>A0ABW8UPJ1</accession>
<dbReference type="CDD" id="cd24008">
    <property type="entry name" value="ASKHA_NBD_GLK"/>
    <property type="match status" value="1"/>
</dbReference>
<dbReference type="InterPro" id="IPR043129">
    <property type="entry name" value="ATPase_NBD"/>
</dbReference>
<dbReference type="SUPFAM" id="SSF53067">
    <property type="entry name" value="Actin-like ATPase domain"/>
    <property type="match status" value="1"/>
</dbReference>
<reference evidence="4 5" key="1">
    <citation type="submission" date="2024-08" db="EMBL/GenBank/DDBJ databases">
        <title>Tateyamaria sp. nov., isolated from marine algae.</title>
        <authorList>
            <person name="Choi B.J."/>
            <person name="Kim J.M."/>
            <person name="Lee J.K."/>
            <person name="Choi D.G."/>
            <person name="Bayburt H."/>
            <person name="Baek J.H."/>
            <person name="Han D.M."/>
            <person name="Jeon C.O."/>
        </authorList>
    </citation>
    <scope>NUCLEOTIDE SEQUENCE [LARGE SCALE GENOMIC DNA]</scope>
    <source>
        <strain evidence="4 5">KMU-156</strain>
    </source>
</reference>
<dbReference type="Gene3D" id="3.30.420.40">
    <property type="match status" value="1"/>
</dbReference>
<proteinExistence type="inferred from homology"/>
<dbReference type="Proteomes" id="UP001627408">
    <property type="component" value="Unassembled WGS sequence"/>
</dbReference>
<evidence type="ECO:0000256" key="2">
    <source>
        <dbReference type="ARBA" id="ARBA00022777"/>
    </source>
</evidence>
<dbReference type="Gene3D" id="3.40.367.20">
    <property type="match status" value="1"/>
</dbReference>
<evidence type="ECO:0000313" key="5">
    <source>
        <dbReference type="Proteomes" id="UP001627408"/>
    </source>
</evidence>
<evidence type="ECO:0000313" key="4">
    <source>
        <dbReference type="EMBL" id="MFL4468800.1"/>
    </source>
</evidence>
<dbReference type="InterPro" id="IPR003836">
    <property type="entry name" value="Glucokinase"/>
</dbReference>
<dbReference type="EMBL" id="JBHDIY010000002">
    <property type="protein sequence ID" value="MFL4468800.1"/>
    <property type="molecule type" value="Genomic_DNA"/>
</dbReference>
<protein>
    <submittedName>
        <fullName evidence="4">Glucokinase</fullName>
    </submittedName>
</protein>
<dbReference type="InterPro" id="IPR050201">
    <property type="entry name" value="Bacterial_glucokinase"/>
</dbReference>
<evidence type="ECO:0000256" key="1">
    <source>
        <dbReference type="ARBA" id="ARBA00022679"/>
    </source>
</evidence>
<comment type="similarity">
    <text evidence="3">Belongs to the bacterial glucokinase family.</text>
</comment>
<organism evidence="4 5">
    <name type="scientific">Tateyamaria armeniaca</name>
    <dbReference type="NCBI Taxonomy" id="2518930"/>
    <lineage>
        <taxon>Bacteria</taxon>
        <taxon>Pseudomonadati</taxon>
        <taxon>Pseudomonadota</taxon>
        <taxon>Alphaproteobacteria</taxon>
        <taxon>Rhodobacterales</taxon>
        <taxon>Roseobacteraceae</taxon>
        <taxon>Tateyamaria</taxon>
    </lineage>
</organism>
<gene>
    <name evidence="4" type="ORF">ACERZ8_02510</name>
</gene>
<dbReference type="PANTHER" id="PTHR47690">
    <property type="entry name" value="GLUCOKINASE"/>
    <property type="match status" value="1"/>
</dbReference>
<dbReference type="Pfam" id="PF02685">
    <property type="entry name" value="Glucokinase"/>
    <property type="match status" value="1"/>
</dbReference>
<keyword evidence="2" id="KW-0418">Kinase</keyword>
<evidence type="ECO:0000256" key="3">
    <source>
        <dbReference type="RuleBase" id="RU004046"/>
    </source>
</evidence>
<name>A0ABW8UPJ1_9RHOB</name>
<keyword evidence="1" id="KW-0808">Transferase</keyword>